<protein>
    <submittedName>
        <fullName evidence="2">Uncharacterized protein</fullName>
    </submittedName>
</protein>
<dbReference type="AlphaFoldDB" id="A0AAJ6BMX3"/>
<keyword evidence="1" id="KW-1133">Transmembrane helix</keyword>
<reference evidence="2" key="1">
    <citation type="submission" date="2023-03" db="EMBL/GenBank/DDBJ databases">
        <title>Andean soil-derived lignocellulolytic bacterial consortium as a source of novel taxa and putative plastic-active enzymes.</title>
        <authorList>
            <person name="Diaz-Garcia L."/>
            <person name="Chuvochina M."/>
            <person name="Feuerriegel G."/>
            <person name="Bunk B."/>
            <person name="Sproer C."/>
            <person name="Streit W.R."/>
            <person name="Rodriguez L.M."/>
            <person name="Overmann J."/>
            <person name="Jimenez D.J."/>
        </authorList>
    </citation>
    <scope>NUCLEOTIDE SEQUENCE</scope>
    <source>
        <strain evidence="2">MAG 26</strain>
    </source>
</reference>
<sequence length="216" mass="24391">MAKVSLNDRDFAIVAVRWLLGVQSLGSGINWWIKILPFPNMHEALAGPVKHEILRTMIESGWMFTSAKVIEILLGLALVTNRHTVLALVIGFPVMLMTFLLDLWPFTANILPFLSGNLSLAALWASFLDMLFFGGGVFVMQAYLMSEYFPDYRRLFVVRPNDADATGWSAVFEAGWLKWTLRWLSYTVGMLSTLWMVLMALHIVPWSSLAIMAPPH</sequence>
<dbReference type="EMBL" id="CP119316">
    <property type="protein sequence ID" value="WEK46507.1"/>
    <property type="molecule type" value="Genomic_DNA"/>
</dbReference>
<proteinExistence type="predicted"/>
<organism evidence="2 3">
    <name type="scientific">Candidatus Andeanibacterium colombiense</name>
    <dbReference type="NCBI Taxonomy" id="3121345"/>
    <lineage>
        <taxon>Bacteria</taxon>
        <taxon>Pseudomonadati</taxon>
        <taxon>Pseudomonadota</taxon>
        <taxon>Alphaproteobacteria</taxon>
        <taxon>Sphingomonadales</taxon>
        <taxon>Sphingomonadaceae</taxon>
        <taxon>Candidatus Andeanibacterium</taxon>
    </lineage>
</organism>
<accession>A0AAJ6BMX3</accession>
<feature type="transmembrane region" description="Helical" evidence="1">
    <location>
        <begin position="61"/>
        <end position="79"/>
    </location>
</feature>
<feature type="transmembrane region" description="Helical" evidence="1">
    <location>
        <begin position="118"/>
        <end position="144"/>
    </location>
</feature>
<dbReference type="Proteomes" id="UP001218362">
    <property type="component" value="Chromosome"/>
</dbReference>
<feature type="transmembrane region" description="Helical" evidence="1">
    <location>
        <begin position="86"/>
        <end position="106"/>
    </location>
</feature>
<evidence type="ECO:0000313" key="3">
    <source>
        <dbReference type="Proteomes" id="UP001218362"/>
    </source>
</evidence>
<feature type="transmembrane region" description="Helical" evidence="1">
    <location>
        <begin position="12"/>
        <end position="33"/>
    </location>
</feature>
<gene>
    <name evidence="2" type="ORF">P0Y56_16095</name>
</gene>
<dbReference type="KEGG" id="acob:P0Y56_16095"/>
<name>A0AAJ6BMX3_9SPHN</name>
<keyword evidence="1" id="KW-0472">Membrane</keyword>
<keyword evidence="1" id="KW-0812">Transmembrane</keyword>
<feature type="transmembrane region" description="Helical" evidence="1">
    <location>
        <begin position="183"/>
        <end position="204"/>
    </location>
</feature>
<evidence type="ECO:0000256" key="1">
    <source>
        <dbReference type="SAM" id="Phobius"/>
    </source>
</evidence>
<evidence type="ECO:0000313" key="2">
    <source>
        <dbReference type="EMBL" id="WEK46507.1"/>
    </source>
</evidence>